<dbReference type="RefSeq" id="WP_166252807.1">
    <property type="nucleotide sequence ID" value="NZ_JAAMOW010000002.1"/>
</dbReference>
<keyword evidence="2" id="KW-0255">Endonuclease</keyword>
<keyword evidence="3" id="KW-1185">Reference proteome</keyword>
<reference evidence="2 3" key="1">
    <citation type="journal article" date="2014" name="Int. J. Syst. Evol. Microbiol.">
        <title>Solimonas terrae sp. nov., isolated from soil.</title>
        <authorList>
            <person name="Kim S.J."/>
            <person name="Moon J.Y."/>
            <person name="Weon H.Y."/>
            <person name="Ahn J.H."/>
            <person name="Chen W.M."/>
            <person name="Kwon S.W."/>
        </authorList>
    </citation>
    <scope>NUCLEOTIDE SEQUENCE [LARGE SCALE GENOMIC DNA]</scope>
    <source>
        <strain evidence="2 3">KIS83-12</strain>
    </source>
</reference>
<dbReference type="EMBL" id="JAAMOW010000002">
    <property type="protein sequence ID" value="NGY04141.1"/>
    <property type="molecule type" value="Genomic_DNA"/>
</dbReference>
<dbReference type="AlphaFoldDB" id="A0A6M2BPI2"/>
<dbReference type="SUPFAM" id="SSF52980">
    <property type="entry name" value="Restriction endonuclease-like"/>
    <property type="match status" value="1"/>
</dbReference>
<sequence>MAIKPRTRRARALRRNMTPAEQRLWLALRAAELPWKLRRQHPIGPYIVDFAIPARHLVIELDGGQHAQCLDADKARTAAIGLRGYRVLRFWNHDVRENPSDVVDVILRELGLVT</sequence>
<protein>
    <submittedName>
        <fullName evidence="2">Endonuclease domain-containing protein</fullName>
    </submittedName>
</protein>
<proteinExistence type="predicted"/>
<keyword evidence="2" id="KW-0540">Nuclease</keyword>
<organism evidence="2 3">
    <name type="scientific">Solimonas terrae</name>
    <dbReference type="NCBI Taxonomy" id="1396819"/>
    <lineage>
        <taxon>Bacteria</taxon>
        <taxon>Pseudomonadati</taxon>
        <taxon>Pseudomonadota</taxon>
        <taxon>Gammaproteobacteria</taxon>
        <taxon>Nevskiales</taxon>
        <taxon>Nevskiaceae</taxon>
        <taxon>Solimonas</taxon>
    </lineage>
</organism>
<dbReference type="Proteomes" id="UP000472676">
    <property type="component" value="Unassembled WGS sequence"/>
</dbReference>
<gene>
    <name evidence="2" type="ORF">G7Y85_05135</name>
</gene>
<accession>A0A6M2BPI2</accession>
<dbReference type="CDD" id="cd01038">
    <property type="entry name" value="Endonuclease_DUF559"/>
    <property type="match status" value="1"/>
</dbReference>
<keyword evidence="2" id="KW-0378">Hydrolase</keyword>
<dbReference type="PANTHER" id="PTHR38590:SF1">
    <property type="entry name" value="BLL0828 PROTEIN"/>
    <property type="match status" value="1"/>
</dbReference>
<feature type="domain" description="DUF559" evidence="1">
    <location>
        <begin position="6"/>
        <end position="110"/>
    </location>
</feature>
<dbReference type="Gene3D" id="3.40.960.10">
    <property type="entry name" value="VSR Endonuclease"/>
    <property type="match status" value="1"/>
</dbReference>
<dbReference type="InterPro" id="IPR011335">
    <property type="entry name" value="Restrct_endonuc-II-like"/>
</dbReference>
<comment type="caution">
    <text evidence="2">The sequence shown here is derived from an EMBL/GenBank/DDBJ whole genome shotgun (WGS) entry which is preliminary data.</text>
</comment>
<name>A0A6M2BPI2_9GAMM</name>
<evidence type="ECO:0000313" key="3">
    <source>
        <dbReference type="Proteomes" id="UP000472676"/>
    </source>
</evidence>
<dbReference type="InterPro" id="IPR007569">
    <property type="entry name" value="DUF559"/>
</dbReference>
<dbReference type="PANTHER" id="PTHR38590">
    <property type="entry name" value="BLL0828 PROTEIN"/>
    <property type="match status" value="1"/>
</dbReference>
<dbReference type="GO" id="GO:0004519">
    <property type="term" value="F:endonuclease activity"/>
    <property type="evidence" value="ECO:0007669"/>
    <property type="project" value="UniProtKB-KW"/>
</dbReference>
<evidence type="ECO:0000313" key="2">
    <source>
        <dbReference type="EMBL" id="NGY04141.1"/>
    </source>
</evidence>
<dbReference type="InterPro" id="IPR047216">
    <property type="entry name" value="Endonuclease_DUF559_bact"/>
</dbReference>
<dbReference type="Pfam" id="PF04480">
    <property type="entry name" value="DUF559"/>
    <property type="match status" value="1"/>
</dbReference>
<evidence type="ECO:0000259" key="1">
    <source>
        <dbReference type="Pfam" id="PF04480"/>
    </source>
</evidence>